<dbReference type="InterPro" id="IPR013744">
    <property type="entry name" value="SidJ"/>
</dbReference>
<dbReference type="Gene3D" id="3.40.50.1820">
    <property type="entry name" value="alpha/beta hydrolase"/>
    <property type="match status" value="1"/>
</dbReference>
<keyword evidence="3" id="KW-1185">Reference proteome</keyword>
<dbReference type="SUPFAM" id="SSF53474">
    <property type="entry name" value="alpha/beta-Hydrolases"/>
    <property type="match status" value="1"/>
</dbReference>
<accession>A0AAE0NDL0</accession>
<organism evidence="2 3">
    <name type="scientific">Lasiosphaeria ovina</name>
    <dbReference type="NCBI Taxonomy" id="92902"/>
    <lineage>
        <taxon>Eukaryota</taxon>
        <taxon>Fungi</taxon>
        <taxon>Dikarya</taxon>
        <taxon>Ascomycota</taxon>
        <taxon>Pezizomycotina</taxon>
        <taxon>Sordariomycetes</taxon>
        <taxon>Sordariomycetidae</taxon>
        <taxon>Sordariales</taxon>
        <taxon>Lasiosphaeriaceae</taxon>
        <taxon>Lasiosphaeria</taxon>
    </lineage>
</organism>
<feature type="region of interest" description="Disordered" evidence="1">
    <location>
        <begin position="22"/>
        <end position="49"/>
    </location>
</feature>
<sequence length="325" mass="33446">MADSSNNNDIFPVTVHRYPGTRKPCAFEHTTTTASPSPPPTGGAQAQTQAPRNALVFIGGLGDGPPAAVPYARAIAAKLAAAGGGSTYSLFEARLSTAFTAFGYGSLAQDVAELAALVAYLRASLKKERVVLLGHSTGCQDCLAYAAASGSDGSGGVVGDVDGFILQGPVSDREAVAMDVSAADLARSAECAAAMIARGGKDDAMPRDLLPEGFRAAPVTAYRWFSLVGVGGDDDFFSSDLPDDKVAAIWGGLRQPVLIAPSAEDEFVAGHIDVPQLVDKWKKACAPGIASDLSGLIPGANHSVDSPDAQEWLADRVVRFLAALG</sequence>
<name>A0AAE0NDL0_9PEZI</name>
<proteinExistence type="predicted"/>
<dbReference type="Proteomes" id="UP001287356">
    <property type="component" value="Unassembled WGS sequence"/>
</dbReference>
<evidence type="ECO:0008006" key="4">
    <source>
        <dbReference type="Google" id="ProtNLM"/>
    </source>
</evidence>
<evidence type="ECO:0000313" key="2">
    <source>
        <dbReference type="EMBL" id="KAK3379439.1"/>
    </source>
</evidence>
<evidence type="ECO:0000313" key="3">
    <source>
        <dbReference type="Proteomes" id="UP001287356"/>
    </source>
</evidence>
<dbReference type="Pfam" id="PF08538">
    <property type="entry name" value="DUF1749"/>
    <property type="match status" value="1"/>
</dbReference>
<reference evidence="2" key="2">
    <citation type="submission" date="2023-06" db="EMBL/GenBank/DDBJ databases">
        <authorList>
            <consortium name="Lawrence Berkeley National Laboratory"/>
            <person name="Haridas S."/>
            <person name="Hensen N."/>
            <person name="Bonometti L."/>
            <person name="Westerberg I."/>
            <person name="Brannstrom I.O."/>
            <person name="Guillou S."/>
            <person name="Cros-Aarteil S."/>
            <person name="Calhoun S."/>
            <person name="Kuo A."/>
            <person name="Mondo S."/>
            <person name="Pangilinan J."/>
            <person name="Riley R."/>
            <person name="Labutti K."/>
            <person name="Andreopoulos B."/>
            <person name="Lipzen A."/>
            <person name="Chen C."/>
            <person name="Yanf M."/>
            <person name="Daum C."/>
            <person name="Ng V."/>
            <person name="Clum A."/>
            <person name="Steindorff A."/>
            <person name="Ohm R."/>
            <person name="Martin F."/>
            <person name="Silar P."/>
            <person name="Natvig D."/>
            <person name="Lalanne C."/>
            <person name="Gautier V."/>
            <person name="Ament-Velasquez S.L."/>
            <person name="Kruys A."/>
            <person name="Hutchinson M.I."/>
            <person name="Powell A.J."/>
            <person name="Barry K."/>
            <person name="Miller A.N."/>
            <person name="Grigoriev I.V."/>
            <person name="Debuchy R."/>
            <person name="Gladieux P."/>
            <person name="Thoren M.H."/>
            <person name="Johannesson H."/>
        </authorList>
    </citation>
    <scope>NUCLEOTIDE SEQUENCE</scope>
    <source>
        <strain evidence="2">CBS 958.72</strain>
    </source>
</reference>
<dbReference type="AlphaFoldDB" id="A0AAE0NDL0"/>
<dbReference type="EMBL" id="JAULSN010000002">
    <property type="protein sequence ID" value="KAK3379439.1"/>
    <property type="molecule type" value="Genomic_DNA"/>
</dbReference>
<reference evidence="2" key="1">
    <citation type="journal article" date="2023" name="Mol. Phylogenet. Evol.">
        <title>Genome-scale phylogeny and comparative genomics of the fungal order Sordariales.</title>
        <authorList>
            <person name="Hensen N."/>
            <person name="Bonometti L."/>
            <person name="Westerberg I."/>
            <person name="Brannstrom I.O."/>
            <person name="Guillou S."/>
            <person name="Cros-Aarteil S."/>
            <person name="Calhoun S."/>
            <person name="Haridas S."/>
            <person name="Kuo A."/>
            <person name="Mondo S."/>
            <person name="Pangilinan J."/>
            <person name="Riley R."/>
            <person name="LaButti K."/>
            <person name="Andreopoulos B."/>
            <person name="Lipzen A."/>
            <person name="Chen C."/>
            <person name="Yan M."/>
            <person name="Daum C."/>
            <person name="Ng V."/>
            <person name="Clum A."/>
            <person name="Steindorff A."/>
            <person name="Ohm R.A."/>
            <person name="Martin F."/>
            <person name="Silar P."/>
            <person name="Natvig D.O."/>
            <person name="Lalanne C."/>
            <person name="Gautier V."/>
            <person name="Ament-Velasquez S.L."/>
            <person name="Kruys A."/>
            <person name="Hutchinson M.I."/>
            <person name="Powell A.J."/>
            <person name="Barry K."/>
            <person name="Miller A.N."/>
            <person name="Grigoriev I.V."/>
            <person name="Debuchy R."/>
            <person name="Gladieux P."/>
            <person name="Hiltunen Thoren M."/>
            <person name="Johannesson H."/>
        </authorList>
    </citation>
    <scope>NUCLEOTIDE SEQUENCE</scope>
    <source>
        <strain evidence="2">CBS 958.72</strain>
    </source>
</reference>
<comment type="caution">
    <text evidence="2">The sequence shown here is derived from an EMBL/GenBank/DDBJ whole genome shotgun (WGS) entry which is preliminary data.</text>
</comment>
<gene>
    <name evidence="2" type="ORF">B0T24DRAFT_156484</name>
</gene>
<dbReference type="PANTHER" id="PTHR31591">
    <property type="entry name" value="UPF0613 PROTEIN PB24D3.06C"/>
    <property type="match status" value="1"/>
</dbReference>
<dbReference type="PANTHER" id="PTHR31591:SF7">
    <property type="entry name" value="DUF1749-DOMAIN-CONTAINING PROTEIN"/>
    <property type="match status" value="1"/>
</dbReference>
<evidence type="ECO:0000256" key="1">
    <source>
        <dbReference type="SAM" id="MobiDB-lite"/>
    </source>
</evidence>
<protein>
    <recommendedName>
        <fullName evidence="4">DUF1749-domain-containing protein</fullName>
    </recommendedName>
</protein>
<dbReference type="InterPro" id="IPR029058">
    <property type="entry name" value="AB_hydrolase_fold"/>
</dbReference>